<dbReference type="EMBL" id="OZ034824">
    <property type="protein sequence ID" value="CAL1673276.1"/>
    <property type="molecule type" value="Genomic_DNA"/>
</dbReference>
<proteinExistence type="predicted"/>
<dbReference type="AlphaFoldDB" id="A0AAV2N055"/>
<feature type="region of interest" description="Disordered" evidence="1">
    <location>
        <begin position="13"/>
        <end position="57"/>
    </location>
</feature>
<name>A0AAV2N055_9HYME</name>
<keyword evidence="3" id="KW-1185">Reference proteome</keyword>
<organism evidence="2 3">
    <name type="scientific">Lasius platythorax</name>
    <dbReference type="NCBI Taxonomy" id="488582"/>
    <lineage>
        <taxon>Eukaryota</taxon>
        <taxon>Metazoa</taxon>
        <taxon>Ecdysozoa</taxon>
        <taxon>Arthropoda</taxon>
        <taxon>Hexapoda</taxon>
        <taxon>Insecta</taxon>
        <taxon>Pterygota</taxon>
        <taxon>Neoptera</taxon>
        <taxon>Endopterygota</taxon>
        <taxon>Hymenoptera</taxon>
        <taxon>Apocrita</taxon>
        <taxon>Aculeata</taxon>
        <taxon>Formicoidea</taxon>
        <taxon>Formicidae</taxon>
        <taxon>Formicinae</taxon>
        <taxon>Lasius</taxon>
        <taxon>Lasius</taxon>
    </lineage>
</organism>
<feature type="compositionally biased region" description="Basic and acidic residues" evidence="1">
    <location>
        <begin position="20"/>
        <end position="46"/>
    </location>
</feature>
<sequence length="88" mass="10072">MLIGKKIAVHARSLTAGAPRKPDRPGARFTFDDRHSADTDDDRQDRPGPMPSDYKSYERFRIKRARNAIIRFQRPGGCYESPDLRGLK</sequence>
<reference evidence="2 3" key="1">
    <citation type="submission" date="2024-04" db="EMBL/GenBank/DDBJ databases">
        <authorList>
            <consortium name="Molecular Ecology Group"/>
        </authorList>
    </citation>
    <scope>NUCLEOTIDE SEQUENCE [LARGE SCALE GENOMIC DNA]</scope>
</reference>
<evidence type="ECO:0000313" key="3">
    <source>
        <dbReference type="Proteomes" id="UP001497644"/>
    </source>
</evidence>
<gene>
    <name evidence="2" type="ORF">LPLAT_LOCUS203</name>
</gene>
<protein>
    <submittedName>
        <fullName evidence="2">Uncharacterized protein</fullName>
    </submittedName>
</protein>
<dbReference type="Proteomes" id="UP001497644">
    <property type="component" value="Chromosome 1"/>
</dbReference>
<evidence type="ECO:0000256" key="1">
    <source>
        <dbReference type="SAM" id="MobiDB-lite"/>
    </source>
</evidence>
<evidence type="ECO:0000313" key="2">
    <source>
        <dbReference type="EMBL" id="CAL1673276.1"/>
    </source>
</evidence>
<accession>A0AAV2N055</accession>